<protein>
    <submittedName>
        <fullName evidence="1">ARAD1A16390p</fullName>
    </submittedName>
</protein>
<sequence>MKETSAKKILRESWIGQSEKYDIAERASAKFAAELVLGPRAVDAKLREKISQVHEAERLIGVQREKLSKLNRGLEKDVKAWEATSSNALSKLRETGDLQNWAEIIDGELRVIEETVRIRDSRRGR</sequence>
<evidence type="ECO:0000313" key="1">
    <source>
        <dbReference type="EMBL" id="CDP33738.1"/>
    </source>
</evidence>
<accession>A0A060SYH4</accession>
<name>A0A060SYH4_BLAAD</name>
<dbReference type="PhylomeDB" id="A0A060SYH4"/>
<organism evidence="1">
    <name type="scientific">Blastobotrys adeninivorans</name>
    <name type="common">Yeast</name>
    <name type="synonym">Arxula adeninivorans</name>
    <dbReference type="NCBI Taxonomy" id="409370"/>
    <lineage>
        <taxon>Eukaryota</taxon>
        <taxon>Fungi</taxon>
        <taxon>Dikarya</taxon>
        <taxon>Ascomycota</taxon>
        <taxon>Saccharomycotina</taxon>
        <taxon>Dipodascomycetes</taxon>
        <taxon>Dipodascales</taxon>
        <taxon>Trichomonascaceae</taxon>
        <taxon>Blastobotrys</taxon>
    </lineage>
</organism>
<proteinExistence type="predicted"/>
<reference evidence="1" key="2">
    <citation type="submission" date="2014-06" db="EMBL/GenBank/DDBJ databases">
        <title>The complete genome of Blastobotrys (Arxula) adeninivorans LS3 - a yeast of biotechnological interest.</title>
        <authorList>
            <person name="Kunze G."/>
            <person name="Gaillardin C."/>
            <person name="Czernicka M."/>
            <person name="Durrens P."/>
            <person name="Martin T."/>
            <person name="Boer E."/>
            <person name="Gabaldon T."/>
            <person name="Cruz J."/>
            <person name="Talla E."/>
            <person name="Marck C."/>
            <person name="Goffeau A."/>
            <person name="Barbe V."/>
            <person name="Baret P."/>
            <person name="Baronian K."/>
            <person name="Beier S."/>
            <person name="Bleykasten C."/>
            <person name="Bode R."/>
            <person name="Casaregola S."/>
            <person name="Despons L."/>
            <person name="Fairhead C."/>
            <person name="Giersberg M."/>
            <person name="Gierski P."/>
            <person name="Hahnel U."/>
            <person name="Hartmann A."/>
            <person name="Jankowska D."/>
            <person name="Jubin C."/>
            <person name="Jung P."/>
            <person name="Lafontaine I."/>
            <person name="Leh-Louis V."/>
            <person name="Lemaire M."/>
            <person name="Marcet-Houben M."/>
            <person name="Mascher M."/>
            <person name="Morel G."/>
            <person name="Richard G.-F."/>
            <person name="Riechen J."/>
            <person name="Sacerdot C."/>
            <person name="Sarkar A."/>
            <person name="Savel G."/>
            <person name="Schacherer J."/>
            <person name="Sherman D."/>
            <person name="Straub M.-L."/>
            <person name="Stein N."/>
            <person name="Thierry A."/>
            <person name="Trautwein-Schult A."/>
            <person name="Westhof E."/>
            <person name="Worch S."/>
            <person name="Dujon B."/>
            <person name="Souciet J.-L."/>
            <person name="Wincker P."/>
            <person name="Scholz U."/>
            <person name="Neuveglise N."/>
        </authorList>
    </citation>
    <scope>NUCLEOTIDE SEQUENCE</scope>
    <source>
        <strain evidence="1">LS3</strain>
    </source>
</reference>
<dbReference type="AlphaFoldDB" id="A0A060SYH4"/>
<reference evidence="1" key="1">
    <citation type="submission" date="2014-02" db="EMBL/GenBank/DDBJ databases">
        <authorList>
            <person name="Genoscope - CEA"/>
        </authorList>
    </citation>
    <scope>NUCLEOTIDE SEQUENCE</scope>
    <source>
        <strain evidence="1">LS3</strain>
    </source>
</reference>
<gene>
    <name evidence="1" type="ORF">GNLVRS02_ARAD1A16390g</name>
</gene>
<dbReference type="EMBL" id="HG937691">
    <property type="protein sequence ID" value="CDP33738.1"/>
    <property type="molecule type" value="Genomic_DNA"/>
</dbReference>
<dbReference type="Pfam" id="PF06320">
    <property type="entry name" value="GCN5L1"/>
    <property type="match status" value="1"/>
</dbReference>